<gene>
    <name evidence="2" type="ORF">HK103_000272</name>
    <name evidence="3" type="ORF">HK103_000294</name>
</gene>
<reference evidence="3" key="1">
    <citation type="submission" date="2020-05" db="EMBL/GenBank/DDBJ databases">
        <title>Phylogenomic resolution of chytrid fungi.</title>
        <authorList>
            <person name="Stajich J.E."/>
            <person name="Amses K."/>
            <person name="Simmons R."/>
            <person name="Seto K."/>
            <person name="Myers J."/>
            <person name="Bonds A."/>
            <person name="Quandt C.A."/>
            <person name="Barry K."/>
            <person name="Liu P."/>
            <person name="Grigoriev I."/>
            <person name="Longcore J.E."/>
            <person name="James T.Y."/>
        </authorList>
    </citation>
    <scope>NUCLEOTIDE SEQUENCE</scope>
    <source>
        <strain evidence="3">PLAUS21</strain>
    </source>
</reference>
<organism evidence="3 4">
    <name type="scientific">Boothiomyces macroporosus</name>
    <dbReference type="NCBI Taxonomy" id="261099"/>
    <lineage>
        <taxon>Eukaryota</taxon>
        <taxon>Fungi</taxon>
        <taxon>Fungi incertae sedis</taxon>
        <taxon>Chytridiomycota</taxon>
        <taxon>Chytridiomycota incertae sedis</taxon>
        <taxon>Chytridiomycetes</taxon>
        <taxon>Rhizophydiales</taxon>
        <taxon>Terramycetaceae</taxon>
        <taxon>Boothiomyces</taxon>
    </lineage>
</organism>
<evidence type="ECO:0000313" key="2">
    <source>
        <dbReference type="EMBL" id="KAJ3260662.1"/>
    </source>
</evidence>
<evidence type="ECO:0000313" key="4">
    <source>
        <dbReference type="Proteomes" id="UP001210925"/>
    </source>
</evidence>
<proteinExistence type="predicted"/>
<keyword evidence="4" id="KW-1185">Reference proteome</keyword>
<dbReference type="InterPro" id="IPR046859">
    <property type="entry name" value="RGPA/RALGAPB_N"/>
</dbReference>
<evidence type="ECO:0000259" key="1">
    <source>
        <dbReference type="Pfam" id="PF20412"/>
    </source>
</evidence>
<dbReference type="EMBL" id="JADGKB010000010">
    <property type="protein sequence ID" value="KAJ3260684.1"/>
    <property type="molecule type" value="Genomic_DNA"/>
</dbReference>
<sequence>MLLKERVFTINSKDAQNLFEVLDLIQKAMKYLHEKLNTGWNQSSLCAVIESLLYDQNHEKLKRYGLKLLIQYLEMKTEIDENSALLMNLLLSCDEIEIKQLENAYNDCIGEDERGLITKHRNDWKFVQFKHVKQEKRVFKLPTVENMSPADENLFVIVPKEANEKFTNAEMVSEFLLSLIEMAKSIAVKITVQAKVLHSEKALPLRNIWDLFKLRILAKFFPAVSKRLGLQVPEEAFEYCPENILNSLLQFILKISSVTVQLSELSPQNDVALALLQQLLLENEENREILHEMFRQSFIIGKFQVTNYIFASWLTVPVEEVHQFLRERIMKSTEELESPAVVHSVDSRTNIMIRRYVRYFRLGILHMDVEKEEFVSNLKELLNFYRFLGYERFHLLESTTWNVLMNLLIDIQIQVFRNSNPSYEVAVMLAETMFCTWIRSRNVSEPAWTKLESYISRAKESKGVLKVWADIMTNLTTIVCDKVYGISNLSSLMKEDPSKRKRVGKTKGEHATLTPALRNNANLEENASKSSDDGGLDLSHMMSIHGDAALFVQLSEIKWWDASTSLFLWKNVLTSIGKLHEIKVGSPNLGRSGAFRCD</sequence>
<dbReference type="EMBL" id="JADGKB010000010">
    <property type="protein sequence ID" value="KAJ3260662.1"/>
    <property type="molecule type" value="Genomic_DNA"/>
</dbReference>
<accession>A0AAD5Y7L9</accession>
<dbReference type="Proteomes" id="UP001210925">
    <property type="component" value="Unassembled WGS sequence"/>
</dbReference>
<protein>
    <recommendedName>
        <fullName evidence="1">Ral GTPase-activating protein subunit alpha/beta N-terminal domain-containing protein</fullName>
    </recommendedName>
</protein>
<dbReference type="Pfam" id="PF20412">
    <property type="entry name" value="RALGAPB_N"/>
    <property type="match status" value="1"/>
</dbReference>
<feature type="domain" description="Ral GTPase-activating protein subunit alpha/beta N-terminal" evidence="1">
    <location>
        <begin position="373"/>
        <end position="485"/>
    </location>
</feature>
<name>A0AAD5Y7L9_9FUNG</name>
<comment type="caution">
    <text evidence="3">The sequence shown here is derived from an EMBL/GenBank/DDBJ whole genome shotgun (WGS) entry which is preliminary data.</text>
</comment>
<evidence type="ECO:0000313" key="3">
    <source>
        <dbReference type="EMBL" id="KAJ3260684.1"/>
    </source>
</evidence>
<dbReference type="AlphaFoldDB" id="A0AAD5Y7L9"/>